<feature type="transmembrane region" description="Helical" evidence="5">
    <location>
        <begin position="185"/>
        <end position="211"/>
    </location>
</feature>
<keyword evidence="4 5" id="KW-0472">Membrane</keyword>
<feature type="transmembrane region" description="Helical" evidence="5">
    <location>
        <begin position="14"/>
        <end position="34"/>
    </location>
</feature>
<dbReference type="PANTHER" id="PTHR43027">
    <property type="entry name" value="DOXORUBICIN RESISTANCE ABC TRANSPORTER PERMEASE PROTEIN DRRC-RELATED"/>
    <property type="match status" value="1"/>
</dbReference>
<proteinExistence type="predicted"/>
<keyword evidence="2 5" id="KW-0812">Transmembrane</keyword>
<dbReference type="AlphaFoldDB" id="A0A6I0EXX4"/>
<dbReference type="OrthoDB" id="1952619at2"/>
<protein>
    <submittedName>
        <fullName evidence="7">ABC transporter permease</fullName>
    </submittedName>
</protein>
<dbReference type="Pfam" id="PF12698">
    <property type="entry name" value="ABC2_membrane_3"/>
    <property type="match status" value="1"/>
</dbReference>
<dbReference type="RefSeq" id="WP_151861747.1">
    <property type="nucleotide sequence ID" value="NZ_WBZC01000046.1"/>
</dbReference>
<evidence type="ECO:0000313" key="7">
    <source>
        <dbReference type="EMBL" id="KAB3532749.1"/>
    </source>
</evidence>
<evidence type="ECO:0000259" key="6">
    <source>
        <dbReference type="Pfam" id="PF12698"/>
    </source>
</evidence>
<dbReference type="GO" id="GO:0140359">
    <property type="term" value="F:ABC-type transporter activity"/>
    <property type="evidence" value="ECO:0007669"/>
    <property type="project" value="InterPro"/>
</dbReference>
<evidence type="ECO:0000313" key="8">
    <source>
        <dbReference type="Proteomes" id="UP000432715"/>
    </source>
</evidence>
<dbReference type="EMBL" id="WBZC01000046">
    <property type="protein sequence ID" value="KAB3532749.1"/>
    <property type="molecule type" value="Genomic_DNA"/>
</dbReference>
<feature type="transmembrane region" description="Helical" evidence="5">
    <location>
        <begin position="71"/>
        <end position="93"/>
    </location>
</feature>
<evidence type="ECO:0000256" key="5">
    <source>
        <dbReference type="SAM" id="Phobius"/>
    </source>
</evidence>
<dbReference type="PANTHER" id="PTHR43027:SF1">
    <property type="entry name" value="DOXORUBICIN RESISTANCE ABC TRANSPORTER PERMEASE PROTEIN DRRC-RELATED"/>
    <property type="match status" value="1"/>
</dbReference>
<organism evidence="7 8">
    <name type="scientific">Alkaliphilus pronyensis</name>
    <dbReference type="NCBI Taxonomy" id="1482732"/>
    <lineage>
        <taxon>Bacteria</taxon>
        <taxon>Bacillati</taxon>
        <taxon>Bacillota</taxon>
        <taxon>Clostridia</taxon>
        <taxon>Peptostreptococcales</taxon>
        <taxon>Natronincolaceae</taxon>
        <taxon>Alkaliphilus</taxon>
    </lineage>
</organism>
<gene>
    <name evidence="7" type="ORF">F8154_11415</name>
</gene>
<evidence type="ECO:0000256" key="2">
    <source>
        <dbReference type="ARBA" id="ARBA00022692"/>
    </source>
</evidence>
<comment type="subcellular location">
    <subcellularLocation>
        <location evidence="1">Membrane</location>
        <topology evidence="1">Multi-pass membrane protein</topology>
    </subcellularLocation>
</comment>
<dbReference type="InterPro" id="IPR052902">
    <property type="entry name" value="ABC-2_transporter"/>
</dbReference>
<feature type="domain" description="ABC-2 type transporter transmembrane" evidence="6">
    <location>
        <begin position="54"/>
        <end position="251"/>
    </location>
</feature>
<evidence type="ECO:0000256" key="4">
    <source>
        <dbReference type="ARBA" id="ARBA00023136"/>
    </source>
</evidence>
<feature type="transmembrane region" description="Helical" evidence="5">
    <location>
        <begin position="231"/>
        <end position="254"/>
    </location>
</feature>
<dbReference type="Proteomes" id="UP000432715">
    <property type="component" value="Unassembled WGS sequence"/>
</dbReference>
<name>A0A6I0EXX4_9FIRM</name>
<keyword evidence="3 5" id="KW-1133">Transmembrane helix</keyword>
<reference evidence="7 8" key="1">
    <citation type="submission" date="2019-10" db="EMBL/GenBank/DDBJ databases">
        <title>Alkaliphilus serpentinus sp. nov. and Alkaliphilus pronyensis sp. nov., two novel anaerobic alkaliphilic species isolated from the serpentinized-hosted hydrothermal field of the Prony Bay (New Caledonia).</title>
        <authorList>
            <person name="Postec A."/>
        </authorList>
    </citation>
    <scope>NUCLEOTIDE SEQUENCE [LARGE SCALE GENOMIC DNA]</scope>
    <source>
        <strain evidence="7 8">LacV</strain>
    </source>
</reference>
<accession>A0A6I0EXX4</accession>
<evidence type="ECO:0000256" key="3">
    <source>
        <dbReference type="ARBA" id="ARBA00022989"/>
    </source>
</evidence>
<sequence>MNIFRIAKLIIKSFFNNLIMLPILIGVPIFQIFIMDTLYNRLDEEFFNNSSSIVEVIIIGGAKSISMVQQFAVSILVMYVLISGIIAATTIIAEKEERTLMRVFTAPVKKSHYLIGSLIGYSFLLLLTSFTIIYLSYLLFNIDWGTSYWGLFLATFLLGSVSLSIAFVSGGLFKSSKIASGIMSFTIVVMTFLSGGLTQNGGFGLASRFTINWWGYDIYMRVIEGGSLIESGFSIIVLTAIALILTLFGIYLYGRNNIYE</sequence>
<evidence type="ECO:0000256" key="1">
    <source>
        <dbReference type="ARBA" id="ARBA00004141"/>
    </source>
</evidence>
<comment type="caution">
    <text evidence="7">The sequence shown here is derived from an EMBL/GenBank/DDBJ whole genome shotgun (WGS) entry which is preliminary data.</text>
</comment>
<dbReference type="GO" id="GO:0016020">
    <property type="term" value="C:membrane"/>
    <property type="evidence" value="ECO:0007669"/>
    <property type="project" value="UniProtKB-SubCell"/>
</dbReference>
<feature type="transmembrane region" description="Helical" evidence="5">
    <location>
        <begin position="113"/>
        <end position="137"/>
    </location>
</feature>
<keyword evidence="8" id="KW-1185">Reference proteome</keyword>
<dbReference type="InterPro" id="IPR013525">
    <property type="entry name" value="ABC2_TM"/>
</dbReference>
<feature type="transmembrane region" description="Helical" evidence="5">
    <location>
        <begin position="149"/>
        <end position="173"/>
    </location>
</feature>